<organism evidence="1 2">
    <name type="scientific">Xenorhabdus japonica</name>
    <dbReference type="NCBI Taxonomy" id="53341"/>
    <lineage>
        <taxon>Bacteria</taxon>
        <taxon>Pseudomonadati</taxon>
        <taxon>Pseudomonadota</taxon>
        <taxon>Gammaproteobacteria</taxon>
        <taxon>Enterobacterales</taxon>
        <taxon>Morganellaceae</taxon>
        <taxon>Xenorhabdus</taxon>
    </lineage>
</organism>
<dbReference type="Proteomes" id="UP000199011">
    <property type="component" value="Unassembled WGS sequence"/>
</dbReference>
<accession>A0A1I4YS31</accession>
<name>A0A1I4YS31_9GAMM</name>
<dbReference type="STRING" id="53341.SAMN05421579_1032"/>
<proteinExistence type="predicted"/>
<gene>
    <name evidence="1" type="ORF">SAMN05421579_1032</name>
</gene>
<sequence>MLYLPNLLMYIYCRPAFMDSELNAKKITIIIYTCYVWLCIQ</sequence>
<evidence type="ECO:0000313" key="2">
    <source>
        <dbReference type="Proteomes" id="UP000199011"/>
    </source>
</evidence>
<evidence type="ECO:0000313" key="1">
    <source>
        <dbReference type="EMBL" id="SFN40832.1"/>
    </source>
</evidence>
<dbReference type="EMBL" id="FOVO01000003">
    <property type="protein sequence ID" value="SFN40832.1"/>
    <property type="molecule type" value="Genomic_DNA"/>
</dbReference>
<keyword evidence="2" id="KW-1185">Reference proteome</keyword>
<protein>
    <submittedName>
        <fullName evidence="1">Uncharacterized protein</fullName>
    </submittedName>
</protein>
<dbReference type="AlphaFoldDB" id="A0A1I4YS31"/>
<reference evidence="2" key="1">
    <citation type="submission" date="2016-10" db="EMBL/GenBank/DDBJ databases">
        <authorList>
            <person name="Varghese N."/>
            <person name="Submissions S."/>
        </authorList>
    </citation>
    <scope>NUCLEOTIDE SEQUENCE [LARGE SCALE GENOMIC DNA]</scope>
    <source>
        <strain evidence="2">DSM 16522</strain>
    </source>
</reference>